<evidence type="ECO:0000313" key="1">
    <source>
        <dbReference type="EMBL" id="KKL50306.1"/>
    </source>
</evidence>
<comment type="caution">
    <text evidence="1">The sequence shown here is derived from an EMBL/GenBank/DDBJ whole genome shotgun (WGS) entry which is preliminary data.</text>
</comment>
<dbReference type="AlphaFoldDB" id="A0A0F9D9C8"/>
<dbReference type="InterPro" id="IPR016024">
    <property type="entry name" value="ARM-type_fold"/>
</dbReference>
<accession>A0A0F9D9C8</accession>
<dbReference type="EMBL" id="LAZR01032649">
    <property type="protein sequence ID" value="KKL50306.1"/>
    <property type="molecule type" value="Genomic_DNA"/>
</dbReference>
<gene>
    <name evidence="1" type="ORF">LCGC14_2306820</name>
</gene>
<dbReference type="InterPro" id="IPR011989">
    <property type="entry name" value="ARM-like"/>
</dbReference>
<evidence type="ECO:0008006" key="2">
    <source>
        <dbReference type="Google" id="ProtNLM"/>
    </source>
</evidence>
<dbReference type="Gene3D" id="1.25.10.10">
    <property type="entry name" value="Leucine-rich Repeat Variant"/>
    <property type="match status" value="1"/>
</dbReference>
<sequence length="123" mass="13618">MKGSNLPNSLLAAMALWTASLTGCTARMPRLPIAAALQSGAPAQRSDGCIRAGEARDEQVVPLLVERLEDRWPEVRMFAIGALKRITGQTHGYRHFASYADRAEAVGRWRQWLKSTRRADKGQ</sequence>
<dbReference type="PROSITE" id="PS51257">
    <property type="entry name" value="PROKAR_LIPOPROTEIN"/>
    <property type="match status" value="1"/>
</dbReference>
<reference evidence="1" key="1">
    <citation type="journal article" date="2015" name="Nature">
        <title>Complex archaea that bridge the gap between prokaryotes and eukaryotes.</title>
        <authorList>
            <person name="Spang A."/>
            <person name="Saw J.H."/>
            <person name="Jorgensen S.L."/>
            <person name="Zaremba-Niedzwiedzka K."/>
            <person name="Martijn J."/>
            <person name="Lind A.E."/>
            <person name="van Eijk R."/>
            <person name="Schleper C."/>
            <person name="Guy L."/>
            <person name="Ettema T.J."/>
        </authorList>
    </citation>
    <scope>NUCLEOTIDE SEQUENCE</scope>
</reference>
<organism evidence="1">
    <name type="scientific">marine sediment metagenome</name>
    <dbReference type="NCBI Taxonomy" id="412755"/>
    <lineage>
        <taxon>unclassified sequences</taxon>
        <taxon>metagenomes</taxon>
        <taxon>ecological metagenomes</taxon>
    </lineage>
</organism>
<name>A0A0F9D9C8_9ZZZZ</name>
<proteinExistence type="predicted"/>
<dbReference type="SUPFAM" id="SSF48371">
    <property type="entry name" value="ARM repeat"/>
    <property type="match status" value="1"/>
</dbReference>
<protein>
    <recommendedName>
        <fullName evidence="2">HEAT repeat domain-containing protein</fullName>
    </recommendedName>
</protein>